<evidence type="ECO:0000256" key="1">
    <source>
        <dbReference type="ARBA" id="ARBA00004141"/>
    </source>
</evidence>
<evidence type="ECO:0000259" key="8">
    <source>
        <dbReference type="Pfam" id="PF16916"/>
    </source>
</evidence>
<dbReference type="InterPro" id="IPR027470">
    <property type="entry name" value="Cation_efflux_CTD"/>
</dbReference>
<dbReference type="InterPro" id="IPR058533">
    <property type="entry name" value="Cation_efflux_TM"/>
</dbReference>
<evidence type="ECO:0000259" key="7">
    <source>
        <dbReference type="Pfam" id="PF01545"/>
    </source>
</evidence>
<dbReference type="NCBIfam" id="TIGR01297">
    <property type="entry name" value="CDF"/>
    <property type="match status" value="1"/>
</dbReference>
<accession>A0ABD4Z3I0</accession>
<dbReference type="Pfam" id="PF01545">
    <property type="entry name" value="Cation_efflux"/>
    <property type="match status" value="1"/>
</dbReference>
<dbReference type="EMBL" id="JASNVW010000001">
    <property type="protein sequence ID" value="MDK6027876.1"/>
    <property type="molecule type" value="Genomic_DNA"/>
</dbReference>
<feature type="domain" description="Cation efflux protein cytoplasmic" evidence="8">
    <location>
        <begin position="199"/>
        <end position="273"/>
    </location>
</feature>
<dbReference type="InterPro" id="IPR050291">
    <property type="entry name" value="CDF_Transporter"/>
</dbReference>
<comment type="subcellular location">
    <subcellularLocation>
        <location evidence="1">Membrane</location>
        <topology evidence="1">Multi-pass membrane protein</topology>
    </subcellularLocation>
</comment>
<protein>
    <submittedName>
        <fullName evidence="9">Cation diffusion facilitator family transporter</fullName>
    </submittedName>
</protein>
<keyword evidence="10" id="KW-1185">Reference proteome</keyword>
<dbReference type="AlphaFoldDB" id="A0ABD4Z3I0"/>
<feature type="transmembrane region" description="Helical" evidence="6">
    <location>
        <begin position="5"/>
        <end position="24"/>
    </location>
</feature>
<evidence type="ECO:0000313" key="9">
    <source>
        <dbReference type="EMBL" id="MDK6027876.1"/>
    </source>
</evidence>
<dbReference type="InterPro" id="IPR002524">
    <property type="entry name" value="Cation_efflux"/>
</dbReference>
<feature type="domain" description="Cation efflux protein transmembrane" evidence="7">
    <location>
        <begin position="5"/>
        <end position="194"/>
    </location>
</feature>
<keyword evidence="2" id="KW-0813">Transport</keyword>
<evidence type="ECO:0000256" key="4">
    <source>
        <dbReference type="ARBA" id="ARBA00022989"/>
    </source>
</evidence>
<evidence type="ECO:0000256" key="6">
    <source>
        <dbReference type="SAM" id="Phobius"/>
    </source>
</evidence>
<dbReference type="Proteomes" id="UP001529235">
    <property type="component" value="Unassembled WGS sequence"/>
</dbReference>
<proteinExistence type="predicted"/>
<keyword evidence="4 6" id="KW-1133">Transmembrane helix</keyword>
<evidence type="ECO:0000313" key="10">
    <source>
        <dbReference type="Proteomes" id="UP001529235"/>
    </source>
</evidence>
<evidence type="ECO:0000256" key="2">
    <source>
        <dbReference type="ARBA" id="ARBA00022448"/>
    </source>
</evidence>
<sequence length="297" mass="32397">MHPIYVSFIINFITLLLKIMGFIGTNSASLLADILNDVGDCIGLGLIILGMFISSRRSSIAYPFGMSRALYVFGLISISIIGGFLFSTSIVNSINSFANPKPINAGIKTVTLVLLALIVNGFNLLLALSTREEENSPANVSALVDGFADFLGSAIAFTSIATMSHVIDSIGSIIISIIVLVSSTAVSYRYYSILIGRAPPKEEMLKIINAVLSVPGVHDVNELKAVMITENEYLIMLEVEVGEDNDVEDLEMLSKQIEAQIKSIVPNAKHIAIEFVSRRKEPPTYRKIIEEIKRLED</sequence>
<dbReference type="RefSeq" id="WP_285272856.1">
    <property type="nucleotide sequence ID" value="NZ_JASNVW010000001.1"/>
</dbReference>
<gene>
    <name evidence="9" type="ORF">QPL79_00655</name>
</gene>
<dbReference type="Pfam" id="PF16916">
    <property type="entry name" value="ZT_dimer"/>
    <property type="match status" value="1"/>
</dbReference>
<reference evidence="9 10" key="1">
    <citation type="submission" date="2023-05" db="EMBL/GenBank/DDBJ databases">
        <title>A new hyperthermophilic archaea 'Ignisphaera cupida' sp. nov. and description of the family 'Ignisphaeraceae' fam. nov.</title>
        <authorList>
            <person name="Podosokorskaya O.A."/>
            <person name="Elcheninov A.G."/>
            <person name="Klukina A."/>
            <person name="Merkel A.Y."/>
        </authorList>
    </citation>
    <scope>NUCLEOTIDE SEQUENCE [LARGE SCALE GENOMIC DNA]</scope>
    <source>
        <strain evidence="9 10">4213-co</strain>
    </source>
</reference>
<keyword evidence="3 6" id="KW-0812">Transmembrane</keyword>
<feature type="transmembrane region" description="Helical" evidence="6">
    <location>
        <begin position="140"/>
        <end position="163"/>
    </location>
</feature>
<dbReference type="InterPro" id="IPR036837">
    <property type="entry name" value="Cation_efflux_CTD_sf"/>
</dbReference>
<feature type="transmembrane region" description="Helical" evidence="6">
    <location>
        <begin position="169"/>
        <end position="191"/>
    </location>
</feature>
<dbReference type="GO" id="GO:0016020">
    <property type="term" value="C:membrane"/>
    <property type="evidence" value="ECO:0007669"/>
    <property type="project" value="UniProtKB-SubCell"/>
</dbReference>
<evidence type="ECO:0000256" key="3">
    <source>
        <dbReference type="ARBA" id="ARBA00022692"/>
    </source>
</evidence>
<dbReference type="PANTHER" id="PTHR43840">
    <property type="entry name" value="MITOCHONDRIAL METAL TRANSPORTER 1-RELATED"/>
    <property type="match status" value="1"/>
</dbReference>
<name>A0ABD4Z3I0_9CREN</name>
<organism evidence="9 10">
    <name type="scientific">Ignisphaera cupida</name>
    <dbReference type="NCBI Taxonomy" id="3050454"/>
    <lineage>
        <taxon>Archaea</taxon>
        <taxon>Thermoproteota</taxon>
        <taxon>Thermoprotei</taxon>
        <taxon>Desulfurococcales</taxon>
        <taxon>Desulfurococcaceae</taxon>
        <taxon>Ignisphaera</taxon>
    </lineage>
</organism>
<feature type="transmembrane region" description="Helical" evidence="6">
    <location>
        <begin position="70"/>
        <end position="90"/>
    </location>
</feature>
<dbReference type="Gene3D" id="1.20.1510.10">
    <property type="entry name" value="Cation efflux protein transmembrane domain"/>
    <property type="match status" value="1"/>
</dbReference>
<dbReference type="PANTHER" id="PTHR43840:SF15">
    <property type="entry name" value="MITOCHONDRIAL METAL TRANSPORTER 1-RELATED"/>
    <property type="match status" value="1"/>
</dbReference>
<feature type="transmembrane region" description="Helical" evidence="6">
    <location>
        <begin position="30"/>
        <end position="49"/>
    </location>
</feature>
<evidence type="ECO:0000256" key="5">
    <source>
        <dbReference type="ARBA" id="ARBA00023136"/>
    </source>
</evidence>
<dbReference type="SUPFAM" id="SSF161111">
    <property type="entry name" value="Cation efflux protein transmembrane domain-like"/>
    <property type="match status" value="1"/>
</dbReference>
<dbReference type="SUPFAM" id="SSF160240">
    <property type="entry name" value="Cation efflux protein cytoplasmic domain-like"/>
    <property type="match status" value="1"/>
</dbReference>
<dbReference type="Gene3D" id="3.30.70.1350">
    <property type="entry name" value="Cation efflux protein, cytoplasmic domain"/>
    <property type="match status" value="1"/>
</dbReference>
<dbReference type="InterPro" id="IPR027469">
    <property type="entry name" value="Cation_efflux_TMD_sf"/>
</dbReference>
<comment type="caution">
    <text evidence="9">The sequence shown here is derived from an EMBL/GenBank/DDBJ whole genome shotgun (WGS) entry which is preliminary data.</text>
</comment>
<feature type="transmembrane region" description="Helical" evidence="6">
    <location>
        <begin position="110"/>
        <end position="128"/>
    </location>
</feature>
<keyword evidence="5 6" id="KW-0472">Membrane</keyword>